<accession>I3Y762</accession>
<dbReference type="EMBL" id="CP003154">
    <property type="protein sequence ID" value="AFL72830.1"/>
    <property type="molecule type" value="Genomic_DNA"/>
</dbReference>
<organism evidence="1 2">
    <name type="scientific">Thiocystis violascens (strain ATCC 17096 / DSM 198 / 6111)</name>
    <name type="common">Chromatium violascens</name>
    <dbReference type="NCBI Taxonomy" id="765911"/>
    <lineage>
        <taxon>Bacteria</taxon>
        <taxon>Pseudomonadati</taxon>
        <taxon>Pseudomonadota</taxon>
        <taxon>Gammaproteobacteria</taxon>
        <taxon>Chromatiales</taxon>
        <taxon>Chromatiaceae</taxon>
        <taxon>Thiocystis</taxon>
    </lineage>
</organism>
<dbReference type="Proteomes" id="UP000006062">
    <property type="component" value="Chromosome"/>
</dbReference>
<proteinExistence type="predicted"/>
<keyword evidence="2" id="KW-1185">Reference proteome</keyword>
<dbReference type="AlphaFoldDB" id="I3Y762"/>
<gene>
    <name evidence="1" type="ordered locus">Thivi_0779</name>
</gene>
<dbReference type="eggNOG" id="COG2963">
    <property type="taxonomic scope" value="Bacteria"/>
</dbReference>
<reference evidence="1 2" key="1">
    <citation type="submission" date="2012-06" db="EMBL/GenBank/DDBJ databases">
        <title>Complete sequence of Thiocystis violascens DSM 198.</title>
        <authorList>
            <consortium name="US DOE Joint Genome Institute"/>
            <person name="Lucas S."/>
            <person name="Han J."/>
            <person name="Lapidus A."/>
            <person name="Cheng J.-F."/>
            <person name="Goodwin L."/>
            <person name="Pitluck S."/>
            <person name="Peters L."/>
            <person name="Ovchinnikova G."/>
            <person name="Teshima H."/>
            <person name="Detter J.C."/>
            <person name="Han C."/>
            <person name="Tapia R."/>
            <person name="Land M."/>
            <person name="Hauser L."/>
            <person name="Kyrpides N."/>
            <person name="Ivanova N."/>
            <person name="Pagani I."/>
            <person name="Vogl K."/>
            <person name="Liu Z."/>
            <person name="Frigaard N.-U."/>
            <person name="Bryant D."/>
            <person name="Woyke T."/>
        </authorList>
    </citation>
    <scope>NUCLEOTIDE SEQUENCE [LARGE SCALE GENOMIC DNA]</scope>
    <source>
        <strain evidence="2">ATCC 17096 / DSM 198 / 6111</strain>
    </source>
</reference>
<evidence type="ECO:0000313" key="1">
    <source>
        <dbReference type="EMBL" id="AFL72830.1"/>
    </source>
</evidence>
<evidence type="ECO:0008006" key="3">
    <source>
        <dbReference type="Google" id="ProtNLM"/>
    </source>
</evidence>
<dbReference type="HOGENOM" id="CLU_121441_1_0_6"/>
<protein>
    <recommendedName>
        <fullName evidence="3">Transposase</fullName>
    </recommendedName>
</protein>
<name>I3Y762_THIV6</name>
<dbReference type="STRING" id="765911.Thivi_0779"/>
<dbReference type="KEGG" id="tvi:Thivi_0779"/>
<evidence type="ECO:0000313" key="2">
    <source>
        <dbReference type="Proteomes" id="UP000006062"/>
    </source>
</evidence>
<sequence>MQTSSRAFKDSMVMKRLPPNNVGVPPLAAQTGMPRDTLYGWRREALGQARQPASAAVPAGTLGSEAKFAMVMETARLNELELGAYCRGKG</sequence>